<dbReference type="PROSITE" id="PS50835">
    <property type="entry name" value="IG_LIKE"/>
    <property type="match status" value="1"/>
</dbReference>
<evidence type="ECO:0000256" key="1">
    <source>
        <dbReference type="ARBA" id="ARBA00004370"/>
    </source>
</evidence>
<dbReference type="Ensembl" id="ENSPMGT00000023548.1">
    <property type="protein sequence ID" value="ENSPMGP00000022106.1"/>
    <property type="gene ID" value="ENSPMGG00000017896.1"/>
</dbReference>
<evidence type="ECO:0000259" key="7">
    <source>
        <dbReference type="PROSITE" id="PS50835"/>
    </source>
</evidence>
<feature type="domain" description="Ig-like" evidence="7">
    <location>
        <begin position="1"/>
        <end position="106"/>
    </location>
</feature>
<dbReference type="PANTHER" id="PTHR24100">
    <property type="entry name" value="BUTYROPHILIN"/>
    <property type="match status" value="1"/>
</dbReference>
<dbReference type="SUPFAM" id="SSF48726">
    <property type="entry name" value="Immunoglobulin"/>
    <property type="match status" value="1"/>
</dbReference>
<dbReference type="GO" id="GO:0001817">
    <property type="term" value="P:regulation of cytokine production"/>
    <property type="evidence" value="ECO:0007669"/>
    <property type="project" value="TreeGrafter"/>
</dbReference>
<proteinExistence type="predicted"/>
<evidence type="ECO:0000256" key="5">
    <source>
        <dbReference type="ARBA" id="ARBA00023180"/>
    </source>
</evidence>
<protein>
    <recommendedName>
        <fullName evidence="7">Ig-like domain-containing protein</fullName>
    </recommendedName>
</protein>
<keyword evidence="5" id="KW-0325">Glycoprotein</keyword>
<dbReference type="GO" id="GO:1903037">
    <property type="term" value="P:regulation of leukocyte cell-cell adhesion"/>
    <property type="evidence" value="ECO:0007669"/>
    <property type="project" value="UniProtKB-ARBA"/>
</dbReference>
<dbReference type="GO" id="GO:0050852">
    <property type="term" value="P:T cell receptor signaling pathway"/>
    <property type="evidence" value="ECO:0007669"/>
    <property type="project" value="TreeGrafter"/>
</dbReference>
<keyword evidence="2" id="KW-0732">Signal</keyword>
<reference evidence="8" key="1">
    <citation type="submission" date="2025-08" db="UniProtKB">
        <authorList>
            <consortium name="Ensembl"/>
        </authorList>
    </citation>
    <scope>IDENTIFICATION</scope>
</reference>
<evidence type="ECO:0000256" key="2">
    <source>
        <dbReference type="ARBA" id="ARBA00022729"/>
    </source>
</evidence>
<dbReference type="GO" id="GO:0005102">
    <property type="term" value="F:signaling receptor binding"/>
    <property type="evidence" value="ECO:0007669"/>
    <property type="project" value="TreeGrafter"/>
</dbReference>
<evidence type="ECO:0000313" key="9">
    <source>
        <dbReference type="Proteomes" id="UP000261520"/>
    </source>
</evidence>
<evidence type="ECO:0000313" key="8">
    <source>
        <dbReference type="Ensembl" id="ENSPMGP00000022106.1"/>
    </source>
</evidence>
<dbReference type="FunFam" id="2.60.40.10:FF:000142">
    <property type="entry name" value="V-set domain-containing T-cell activation inhibitor 1"/>
    <property type="match status" value="1"/>
</dbReference>
<dbReference type="GO" id="GO:0009897">
    <property type="term" value="C:external side of plasma membrane"/>
    <property type="evidence" value="ECO:0007669"/>
    <property type="project" value="TreeGrafter"/>
</dbReference>
<name>A0A3B4B0G9_9GOBI</name>
<evidence type="ECO:0000256" key="6">
    <source>
        <dbReference type="ARBA" id="ARBA00023319"/>
    </source>
</evidence>
<keyword evidence="4" id="KW-1015">Disulfide bond</keyword>
<dbReference type="InterPro" id="IPR007110">
    <property type="entry name" value="Ig-like_dom"/>
</dbReference>
<comment type="subcellular location">
    <subcellularLocation>
        <location evidence="1">Membrane</location>
    </subcellularLocation>
</comment>
<dbReference type="AlphaFoldDB" id="A0A3B4B0G9"/>
<keyword evidence="9" id="KW-1185">Reference proteome</keyword>
<keyword evidence="6" id="KW-0393">Immunoglobulin domain</keyword>
<dbReference type="InterPro" id="IPR013783">
    <property type="entry name" value="Ig-like_fold"/>
</dbReference>
<keyword evidence="3" id="KW-0472">Membrane</keyword>
<dbReference type="Proteomes" id="UP000261520">
    <property type="component" value="Unplaced"/>
</dbReference>
<sequence length="122" mass="13777">SSESRSVPCVVMETCVLPCSSDGGDIDVIRWLKTEENFMVHAFQYGTDQLKKQAESFRGRTSLFPEQISRGNASLQLSHVKVSDQGSYLCQTFTSNSGAKTWVHLRVKGEHTEENTLRRRTH</sequence>
<dbReference type="InterPro" id="IPR050504">
    <property type="entry name" value="IgSF_BTN/MOG"/>
</dbReference>
<organism evidence="8 9">
    <name type="scientific">Periophthalmus magnuspinnatus</name>
    <dbReference type="NCBI Taxonomy" id="409849"/>
    <lineage>
        <taxon>Eukaryota</taxon>
        <taxon>Metazoa</taxon>
        <taxon>Chordata</taxon>
        <taxon>Craniata</taxon>
        <taxon>Vertebrata</taxon>
        <taxon>Euteleostomi</taxon>
        <taxon>Actinopterygii</taxon>
        <taxon>Neopterygii</taxon>
        <taxon>Teleostei</taxon>
        <taxon>Neoteleostei</taxon>
        <taxon>Acanthomorphata</taxon>
        <taxon>Gobiaria</taxon>
        <taxon>Gobiiformes</taxon>
        <taxon>Gobioidei</taxon>
        <taxon>Gobiidae</taxon>
        <taxon>Oxudercinae</taxon>
        <taxon>Periophthalmus</taxon>
    </lineage>
</organism>
<dbReference type="PANTHER" id="PTHR24100:SF149">
    <property type="entry name" value="BG-LIKE ANTIGEN 1-RELATED"/>
    <property type="match status" value="1"/>
</dbReference>
<dbReference type="InterPro" id="IPR013106">
    <property type="entry name" value="Ig_V-set"/>
</dbReference>
<dbReference type="Gene3D" id="2.60.40.10">
    <property type="entry name" value="Immunoglobulins"/>
    <property type="match status" value="1"/>
</dbReference>
<dbReference type="GO" id="GO:0050863">
    <property type="term" value="P:regulation of T cell activation"/>
    <property type="evidence" value="ECO:0007669"/>
    <property type="project" value="UniProtKB-ARBA"/>
</dbReference>
<dbReference type="InterPro" id="IPR036179">
    <property type="entry name" value="Ig-like_dom_sf"/>
</dbReference>
<accession>A0A3B4B0G9</accession>
<dbReference type="Pfam" id="PF07686">
    <property type="entry name" value="V-set"/>
    <property type="match status" value="1"/>
</dbReference>
<evidence type="ECO:0000256" key="4">
    <source>
        <dbReference type="ARBA" id="ARBA00023157"/>
    </source>
</evidence>
<reference evidence="8" key="2">
    <citation type="submission" date="2025-09" db="UniProtKB">
        <authorList>
            <consortium name="Ensembl"/>
        </authorList>
    </citation>
    <scope>IDENTIFICATION</scope>
</reference>
<evidence type="ECO:0000256" key="3">
    <source>
        <dbReference type="ARBA" id="ARBA00023136"/>
    </source>
</evidence>